<accession>O02203</accession>
<gene>
    <name evidence="3 5" type="ORF">B0379.2</name>
    <name evidence="3" type="ORF">CELE_B0379.2</name>
</gene>
<keyword evidence="2" id="KW-0812">Transmembrane</keyword>
<dbReference type="Proteomes" id="UP000001940">
    <property type="component" value="Chromosome I"/>
</dbReference>
<name>O02203_CAEEL</name>
<dbReference type="FunCoup" id="O02203">
    <property type="interactions" value="1522"/>
</dbReference>
<reference evidence="3 4" key="1">
    <citation type="journal article" date="1998" name="Science">
        <title>Genome sequence of the nematode C. elegans: a platform for investigating biology.</title>
        <authorList>
            <consortium name="The C. elegans sequencing consortium"/>
            <person name="Sulson J.E."/>
            <person name="Waterston R."/>
        </authorList>
    </citation>
    <scope>NUCLEOTIDE SEQUENCE [LARGE SCALE GENOMIC DNA]</scope>
    <source>
        <strain evidence="3 4">Bristol N2</strain>
    </source>
</reference>
<evidence type="ECO:0000256" key="2">
    <source>
        <dbReference type="SAM" id="Phobius"/>
    </source>
</evidence>
<dbReference type="IntAct" id="O02203">
    <property type="interactions" value="1"/>
</dbReference>
<dbReference type="UCSC" id="B0379.2">
    <property type="organism name" value="c. elegans"/>
</dbReference>
<proteinExistence type="predicted"/>
<dbReference type="MINT" id="O02203"/>
<dbReference type="KEGG" id="cel:CELE_B0379.2"/>
<dbReference type="PIR" id="T18720">
    <property type="entry name" value="T18720"/>
</dbReference>
<dbReference type="PaxDb" id="6239-B0379.2"/>
<dbReference type="AGR" id="WB:WBGene00007156"/>
<evidence type="ECO:0000313" key="5">
    <source>
        <dbReference type="WormBase" id="B0379.2"/>
    </source>
</evidence>
<evidence type="ECO:0000256" key="1">
    <source>
        <dbReference type="SAM" id="MobiDB-lite"/>
    </source>
</evidence>
<dbReference type="WormBase" id="B0379.2">
    <property type="protein sequence ID" value="CE07725"/>
    <property type="gene ID" value="WBGene00007156"/>
</dbReference>
<dbReference type="OMA" id="MASQRRN"/>
<dbReference type="AlphaFoldDB" id="O02203"/>
<feature type="compositionally biased region" description="Basic and acidic residues" evidence="1">
    <location>
        <begin position="92"/>
        <end position="114"/>
    </location>
</feature>
<dbReference type="EMBL" id="BX284601">
    <property type="protein sequence ID" value="CAB05891.1"/>
    <property type="molecule type" value="Genomic_DNA"/>
</dbReference>
<dbReference type="CTD" id="181943"/>
<dbReference type="OrthoDB" id="5871881at2759"/>
<dbReference type="HOGENOM" id="CLU_1225754_0_0_1"/>
<dbReference type="eggNOG" id="ENOG502THPJ">
    <property type="taxonomic scope" value="Eukaryota"/>
</dbReference>
<keyword evidence="2" id="KW-1133">Transmembrane helix</keyword>
<dbReference type="InParanoid" id="O02203"/>
<dbReference type="STRING" id="6239.B0379.2.1"/>
<evidence type="ECO:0000313" key="3">
    <source>
        <dbReference type="EMBL" id="CAB05891.1"/>
    </source>
</evidence>
<keyword evidence="4" id="KW-1185">Reference proteome</keyword>
<organism evidence="3 4">
    <name type="scientific">Caenorhabditis elegans</name>
    <dbReference type="NCBI Taxonomy" id="6239"/>
    <lineage>
        <taxon>Eukaryota</taxon>
        <taxon>Metazoa</taxon>
        <taxon>Ecdysozoa</taxon>
        <taxon>Nematoda</taxon>
        <taxon>Chromadorea</taxon>
        <taxon>Rhabditida</taxon>
        <taxon>Rhabditina</taxon>
        <taxon>Rhabditomorpha</taxon>
        <taxon>Rhabditoidea</taxon>
        <taxon>Rhabditidae</taxon>
        <taxon>Peloderinae</taxon>
        <taxon>Caenorhabditis</taxon>
    </lineage>
</organism>
<feature type="transmembrane region" description="Helical" evidence="2">
    <location>
        <begin position="6"/>
        <end position="25"/>
    </location>
</feature>
<protein>
    <submittedName>
        <fullName evidence="3">RanBD1 domain-containing protein</fullName>
    </submittedName>
</protein>
<feature type="region of interest" description="Disordered" evidence="1">
    <location>
        <begin position="65"/>
        <end position="114"/>
    </location>
</feature>
<keyword evidence="2" id="KW-0472">Membrane</keyword>
<evidence type="ECO:0000313" key="4">
    <source>
        <dbReference type="Proteomes" id="UP000001940"/>
    </source>
</evidence>
<dbReference type="Bgee" id="WBGene00007156">
    <property type="expression patterns" value="Expressed in adult organism and 1 other cell type or tissue"/>
</dbReference>
<dbReference type="RefSeq" id="NP_492656.1">
    <property type="nucleotide sequence ID" value="NM_060255.2"/>
</dbReference>
<sequence>MESILQIIVKCFPIATFILFAAFCASKPKEVRRSPARKLTMSTSTLESEKEELNSVEMVLAEEIKKEEKEPENPLINETMSEDRSVACGNKSDSKELKEMVSPDKEKKKEDSKAEQEFVLDETNPHFAFLLAGENRDPAQSVLHAKNAFEHSNGFMWTMKKRLAFDEGCWKHLSRRIGAIRAEGFEVRVNTRQARENKQSADRETKIDLVFNKFAVGKGKKKAGGE</sequence>
<dbReference type="GeneID" id="181943"/>